<keyword evidence="3" id="KW-1185">Reference proteome</keyword>
<dbReference type="EMBL" id="LN890280">
    <property type="protein sequence ID" value="CUR51000.1"/>
    <property type="molecule type" value="Genomic_DNA"/>
</dbReference>
<evidence type="ECO:0000313" key="2">
    <source>
        <dbReference type="EMBL" id="CUR51000.1"/>
    </source>
</evidence>
<proteinExistence type="predicted"/>
<feature type="transmembrane region" description="Helical" evidence="1">
    <location>
        <begin position="129"/>
        <end position="148"/>
    </location>
</feature>
<evidence type="ECO:0000313" key="3">
    <source>
        <dbReference type="Proteomes" id="UP000196239"/>
    </source>
</evidence>
<feature type="transmembrane region" description="Helical" evidence="1">
    <location>
        <begin position="7"/>
        <end position="26"/>
    </location>
</feature>
<dbReference type="Proteomes" id="UP000196239">
    <property type="component" value="Chromosome 1"/>
</dbReference>
<keyword evidence="1" id="KW-0812">Transmembrane</keyword>
<keyword evidence="1" id="KW-0472">Membrane</keyword>
<gene>
    <name evidence="2" type="ORF">NDEV_0235</name>
</gene>
<organism evidence="2 3">
    <name type="scientific">Nitrosotalea devaniterrae</name>
    <dbReference type="NCBI Taxonomy" id="1078905"/>
    <lineage>
        <taxon>Archaea</taxon>
        <taxon>Nitrososphaerota</taxon>
        <taxon>Nitrososphaeria</taxon>
        <taxon>Nitrosotaleales</taxon>
        <taxon>Nitrosotaleaceae</taxon>
        <taxon>Nitrosotalea</taxon>
    </lineage>
</organism>
<dbReference type="AlphaFoldDB" id="A0A128A0Z0"/>
<evidence type="ECO:0000256" key="1">
    <source>
        <dbReference type="SAM" id="Phobius"/>
    </source>
</evidence>
<sequence length="164" mass="18130">MRFQVSLFYVGILLIITGSIGAGIILSQSSKSTTSFSLDSLEANYVPVKIKGDGIGYYLISSESYQNNILAKVIDPHGNFLDIRKVTNKVTVDYFHFSHGDQVTLEVTNLSDKPVKITATIGDTRVQEIMFPAILIFGGALVLVFSGYRKLKNYITEQPDENKS</sequence>
<accession>A0A128A0Z0</accession>
<name>A0A128A0Z0_9ARCH</name>
<reference evidence="3" key="1">
    <citation type="submission" date="2015-10" db="EMBL/GenBank/DDBJ databases">
        <authorList>
            <person name="Lehtovirta-Morley L.E."/>
            <person name="Vieille C."/>
        </authorList>
    </citation>
    <scope>NUCLEOTIDE SEQUENCE [LARGE SCALE GENOMIC DNA]</scope>
</reference>
<keyword evidence="1" id="KW-1133">Transmembrane helix</keyword>
<protein>
    <submittedName>
        <fullName evidence="2">Uncharacterized protein</fullName>
    </submittedName>
</protein>
<dbReference type="KEGG" id="ndv:NDEV_0235"/>